<dbReference type="NCBIfam" id="TIGR01891">
    <property type="entry name" value="amidohydrolases"/>
    <property type="match status" value="1"/>
</dbReference>
<keyword evidence="4" id="KW-1185">Reference proteome</keyword>
<feature type="binding site" evidence="1">
    <location>
        <position position="153"/>
    </location>
    <ligand>
        <name>Mn(2+)</name>
        <dbReference type="ChEBI" id="CHEBI:29035"/>
        <label>2</label>
    </ligand>
</feature>
<dbReference type="InterPro" id="IPR011650">
    <property type="entry name" value="Peptidase_M20_dimer"/>
</dbReference>
<feature type="binding site" evidence="1">
    <location>
        <position position="97"/>
    </location>
    <ligand>
        <name>Mn(2+)</name>
        <dbReference type="ChEBI" id="CHEBI:29035"/>
        <label>2</label>
    </ligand>
</feature>
<comment type="cofactor">
    <cofactor evidence="1">
        <name>Mn(2+)</name>
        <dbReference type="ChEBI" id="CHEBI:29035"/>
    </cofactor>
    <text evidence="1">The Mn(2+) ion enhances activity.</text>
</comment>
<evidence type="ECO:0000256" key="1">
    <source>
        <dbReference type="PIRSR" id="PIRSR005962-1"/>
    </source>
</evidence>
<evidence type="ECO:0000313" key="3">
    <source>
        <dbReference type="EMBL" id="SMP38633.1"/>
    </source>
</evidence>
<proteinExistence type="predicted"/>
<feature type="binding site" evidence="1">
    <location>
        <position position="95"/>
    </location>
    <ligand>
        <name>Mn(2+)</name>
        <dbReference type="ChEBI" id="CHEBI:29035"/>
        <label>2</label>
    </ligand>
</feature>
<dbReference type="PANTHER" id="PTHR11014">
    <property type="entry name" value="PEPTIDASE M20 FAMILY MEMBER"/>
    <property type="match status" value="1"/>
</dbReference>
<dbReference type="GO" id="GO:0046872">
    <property type="term" value="F:metal ion binding"/>
    <property type="evidence" value="ECO:0007669"/>
    <property type="project" value="UniProtKB-KW"/>
</dbReference>
<organism evidence="3 4">
    <name type="scientific">Anoxynatronum buryatiense</name>
    <dbReference type="NCBI Taxonomy" id="489973"/>
    <lineage>
        <taxon>Bacteria</taxon>
        <taxon>Bacillati</taxon>
        <taxon>Bacillota</taxon>
        <taxon>Clostridia</taxon>
        <taxon>Eubacteriales</taxon>
        <taxon>Clostridiaceae</taxon>
        <taxon>Anoxynatronum</taxon>
    </lineage>
</organism>
<gene>
    <name evidence="3" type="ORF">SAMN06296020_101130</name>
</gene>
<dbReference type="AlphaFoldDB" id="A0AA45WSQ5"/>
<name>A0AA45WSQ5_9CLOT</name>
<sequence length="373" mass="41758">MKPENLTLVKTLRHELHQHPEPSNEETWTKNHLIQFLKTHTQLEIKDRGRWFYAVYRGKNPQKNIAFRADFDAILMNENLDIPHASQHPGVAHKCGHDGHAASLVGLALEIEQLGADQNVFFLFQHAEETGDGAAECVAFIEEEGIDEIFAFHNWSEAPKHAVLVINGTAHFASRGMTIHLEGVPTHASQPEYGRNPAYAIARLISALPELTSSAHSRGLVLATVIQVAVGERAFGIAASKGDLLLTIRAEYEEELNQLQVHLENMAQQYAREDGLEVSFAYNDVFPVTSNHTESADKVRQVCQQKDFRLIEMDKGFRGSEDFGHYLKQTKGAIFYIGNGETYPPLHTYEYDFPDEIIETAVTLFKGLVALAS</sequence>
<reference evidence="3" key="1">
    <citation type="submission" date="2017-05" db="EMBL/GenBank/DDBJ databases">
        <authorList>
            <person name="Varghese N."/>
            <person name="Submissions S."/>
        </authorList>
    </citation>
    <scope>NUCLEOTIDE SEQUENCE</scope>
    <source>
        <strain evidence="3">Su22</strain>
    </source>
</reference>
<feature type="binding site" evidence="1">
    <location>
        <position position="347"/>
    </location>
    <ligand>
        <name>Mn(2+)</name>
        <dbReference type="ChEBI" id="CHEBI:29035"/>
        <label>2</label>
    </ligand>
</feature>
<dbReference type="EMBL" id="FXUF01000001">
    <property type="protein sequence ID" value="SMP38633.1"/>
    <property type="molecule type" value="Genomic_DNA"/>
</dbReference>
<dbReference type="Gene3D" id="3.40.630.10">
    <property type="entry name" value="Zn peptidases"/>
    <property type="match status" value="1"/>
</dbReference>
<dbReference type="RefSeq" id="WP_283407492.1">
    <property type="nucleotide sequence ID" value="NZ_FXUF01000001.1"/>
</dbReference>
<dbReference type="PANTHER" id="PTHR11014:SF169">
    <property type="entry name" value="CLAN MH, FAMILY M20, PEPTIDASE T-LIKE METALLOPEPTIDASE"/>
    <property type="match status" value="1"/>
</dbReference>
<dbReference type="PIRSF" id="PIRSF005962">
    <property type="entry name" value="Pept_M20D_amidohydro"/>
    <property type="match status" value="1"/>
</dbReference>
<evidence type="ECO:0000259" key="2">
    <source>
        <dbReference type="Pfam" id="PF07687"/>
    </source>
</evidence>
<dbReference type="InterPro" id="IPR017439">
    <property type="entry name" value="Amidohydrolase"/>
</dbReference>
<comment type="caution">
    <text evidence="3">The sequence shown here is derived from an EMBL/GenBank/DDBJ whole genome shotgun (WGS) entry which is preliminary data.</text>
</comment>
<dbReference type="Proteomes" id="UP001158066">
    <property type="component" value="Unassembled WGS sequence"/>
</dbReference>
<dbReference type="InterPro" id="IPR036264">
    <property type="entry name" value="Bact_exopeptidase_dim_dom"/>
</dbReference>
<protein>
    <submittedName>
        <fullName evidence="3">Amidohydrolase</fullName>
    </submittedName>
</protein>
<dbReference type="Pfam" id="PF01546">
    <property type="entry name" value="Peptidase_M20"/>
    <property type="match status" value="1"/>
</dbReference>
<dbReference type="SUPFAM" id="SSF53187">
    <property type="entry name" value="Zn-dependent exopeptidases"/>
    <property type="match status" value="1"/>
</dbReference>
<feature type="domain" description="Peptidase M20 dimerisation" evidence="2">
    <location>
        <begin position="169"/>
        <end position="273"/>
    </location>
</feature>
<evidence type="ECO:0000313" key="4">
    <source>
        <dbReference type="Proteomes" id="UP001158066"/>
    </source>
</evidence>
<dbReference type="SUPFAM" id="SSF55031">
    <property type="entry name" value="Bacterial exopeptidase dimerisation domain"/>
    <property type="match status" value="1"/>
</dbReference>
<feature type="binding site" evidence="1">
    <location>
        <position position="129"/>
    </location>
    <ligand>
        <name>Mn(2+)</name>
        <dbReference type="ChEBI" id="CHEBI:29035"/>
        <label>2</label>
    </ligand>
</feature>
<dbReference type="Pfam" id="PF07687">
    <property type="entry name" value="M20_dimer"/>
    <property type="match status" value="1"/>
</dbReference>
<keyword evidence="1" id="KW-0464">Manganese</keyword>
<dbReference type="Gene3D" id="3.30.70.360">
    <property type="match status" value="1"/>
</dbReference>
<dbReference type="InterPro" id="IPR002933">
    <property type="entry name" value="Peptidase_M20"/>
</dbReference>
<keyword evidence="1" id="KW-0479">Metal-binding</keyword>
<dbReference type="GO" id="GO:0016787">
    <property type="term" value="F:hydrolase activity"/>
    <property type="evidence" value="ECO:0007669"/>
    <property type="project" value="InterPro"/>
</dbReference>
<accession>A0AA45WSQ5</accession>